<dbReference type="PRINTS" id="PR00455">
    <property type="entry name" value="HTHTETR"/>
</dbReference>
<evidence type="ECO:0000256" key="1">
    <source>
        <dbReference type="ARBA" id="ARBA00023125"/>
    </source>
</evidence>
<feature type="domain" description="HTH tetR-type" evidence="3">
    <location>
        <begin position="17"/>
        <end position="77"/>
    </location>
</feature>
<dbReference type="InterPro" id="IPR023772">
    <property type="entry name" value="DNA-bd_HTH_TetR-type_CS"/>
</dbReference>
<dbReference type="PROSITE" id="PS50977">
    <property type="entry name" value="HTH_TETR_2"/>
    <property type="match status" value="1"/>
</dbReference>
<protein>
    <submittedName>
        <fullName evidence="4">TetR/AcrR family transcriptional regulator</fullName>
    </submittedName>
</protein>
<organism evidence="4 5">
    <name type="scientific">Thiovibrio frasassiensis</name>
    <dbReference type="NCBI Taxonomy" id="2984131"/>
    <lineage>
        <taxon>Bacteria</taxon>
        <taxon>Pseudomonadati</taxon>
        <taxon>Thermodesulfobacteriota</taxon>
        <taxon>Desulfobulbia</taxon>
        <taxon>Desulfobulbales</taxon>
        <taxon>Thiovibrionaceae</taxon>
        <taxon>Thiovibrio</taxon>
    </lineage>
</organism>
<dbReference type="PROSITE" id="PS01081">
    <property type="entry name" value="HTH_TETR_1"/>
    <property type="match status" value="1"/>
</dbReference>
<dbReference type="GO" id="GO:0000976">
    <property type="term" value="F:transcription cis-regulatory region binding"/>
    <property type="evidence" value="ECO:0007669"/>
    <property type="project" value="TreeGrafter"/>
</dbReference>
<keyword evidence="1 2" id="KW-0238">DNA-binding</keyword>
<reference evidence="4" key="2">
    <citation type="submission" date="2022-10" db="EMBL/GenBank/DDBJ databases">
        <authorList>
            <person name="Aronson H.S."/>
        </authorList>
    </citation>
    <scope>NUCLEOTIDE SEQUENCE</scope>
    <source>
        <strain evidence="4">RS19-109</strain>
    </source>
</reference>
<dbReference type="PANTHER" id="PTHR30055">
    <property type="entry name" value="HTH-TYPE TRANSCRIPTIONAL REGULATOR RUTR"/>
    <property type="match status" value="1"/>
</dbReference>
<comment type="caution">
    <text evidence="4">The sequence shown here is derived from an EMBL/GenBank/DDBJ whole genome shotgun (WGS) entry which is preliminary data.</text>
</comment>
<sequence length="223" mass="25332">MDTQLAQPKQTFVNLPPEKRENILRAAVVEFAEHGYQRASLNNIVKQLGISKGSLYQYFDNKEALFLHVFDHFTQQVKRYVKVSVMGNGQDDFFVVARQVLLAGIAFIDSHPEYFQVYLKVLFERDVPRREELVARVRLFSLEYFGPLAERAMAQGVLRSDIPAQKVVFILDAMLDRFLQGYAQPYLDGGLALAGMSADRLHDEIDSMVAVLRTGLQPFVTGD</sequence>
<accession>A0A9X4MKP3</accession>
<gene>
    <name evidence="4" type="ORF">OLX77_10515</name>
</gene>
<evidence type="ECO:0000313" key="4">
    <source>
        <dbReference type="EMBL" id="MDG4476584.1"/>
    </source>
</evidence>
<dbReference type="Proteomes" id="UP001154240">
    <property type="component" value="Unassembled WGS sequence"/>
</dbReference>
<dbReference type="SUPFAM" id="SSF46689">
    <property type="entry name" value="Homeodomain-like"/>
    <property type="match status" value="1"/>
</dbReference>
<evidence type="ECO:0000256" key="2">
    <source>
        <dbReference type="PROSITE-ProRule" id="PRU00335"/>
    </source>
</evidence>
<reference evidence="4" key="1">
    <citation type="journal article" date="2022" name="bioRxiv">
        <title>Thiovibrio frasassiensisgen. nov., sp. nov., an autotrophic, elemental sulfur disproportionating bacterium isolated from sulfidic karst sediment, and proposal of Thiovibrionaceae fam. nov.</title>
        <authorList>
            <person name="Aronson H."/>
            <person name="Thomas C."/>
            <person name="Bhattacharyya M."/>
            <person name="Eckstein S."/>
            <person name="Jensen S."/>
            <person name="Barco R."/>
            <person name="Macalady J."/>
            <person name="Amend J."/>
        </authorList>
    </citation>
    <scope>NUCLEOTIDE SEQUENCE</scope>
    <source>
        <strain evidence="4">RS19-109</strain>
    </source>
</reference>
<feature type="DNA-binding region" description="H-T-H motif" evidence="2">
    <location>
        <begin position="40"/>
        <end position="59"/>
    </location>
</feature>
<keyword evidence="5" id="KW-1185">Reference proteome</keyword>
<dbReference type="Pfam" id="PF00440">
    <property type="entry name" value="TetR_N"/>
    <property type="match status" value="1"/>
</dbReference>
<dbReference type="InterPro" id="IPR036271">
    <property type="entry name" value="Tet_transcr_reg_TetR-rel_C_sf"/>
</dbReference>
<dbReference type="EMBL" id="JAPHEH010000001">
    <property type="protein sequence ID" value="MDG4476584.1"/>
    <property type="molecule type" value="Genomic_DNA"/>
</dbReference>
<dbReference type="AlphaFoldDB" id="A0A9X4MKP3"/>
<dbReference type="InterPro" id="IPR050109">
    <property type="entry name" value="HTH-type_TetR-like_transc_reg"/>
</dbReference>
<dbReference type="GO" id="GO:0003700">
    <property type="term" value="F:DNA-binding transcription factor activity"/>
    <property type="evidence" value="ECO:0007669"/>
    <property type="project" value="TreeGrafter"/>
</dbReference>
<name>A0A9X4MKP3_9BACT</name>
<dbReference type="Gene3D" id="1.10.357.10">
    <property type="entry name" value="Tetracycline Repressor, domain 2"/>
    <property type="match status" value="1"/>
</dbReference>
<dbReference type="PANTHER" id="PTHR30055:SF226">
    <property type="entry name" value="HTH-TYPE TRANSCRIPTIONAL REGULATOR PKSA"/>
    <property type="match status" value="1"/>
</dbReference>
<dbReference type="SUPFAM" id="SSF48498">
    <property type="entry name" value="Tetracyclin repressor-like, C-terminal domain"/>
    <property type="match status" value="1"/>
</dbReference>
<dbReference type="InterPro" id="IPR009057">
    <property type="entry name" value="Homeodomain-like_sf"/>
</dbReference>
<evidence type="ECO:0000259" key="3">
    <source>
        <dbReference type="PROSITE" id="PS50977"/>
    </source>
</evidence>
<evidence type="ECO:0000313" key="5">
    <source>
        <dbReference type="Proteomes" id="UP001154240"/>
    </source>
</evidence>
<dbReference type="RefSeq" id="WP_307633550.1">
    <property type="nucleotide sequence ID" value="NZ_JAPHEH010000001.1"/>
</dbReference>
<dbReference type="InterPro" id="IPR001647">
    <property type="entry name" value="HTH_TetR"/>
</dbReference>
<proteinExistence type="predicted"/>